<dbReference type="PROSITE" id="PS50932">
    <property type="entry name" value="HTH_LACI_2"/>
    <property type="match status" value="1"/>
</dbReference>
<dbReference type="CDD" id="cd06267">
    <property type="entry name" value="PBP1_LacI_sugar_binding-like"/>
    <property type="match status" value="1"/>
</dbReference>
<dbReference type="AlphaFoldDB" id="A0A4R6U3P2"/>
<organism evidence="5 6">
    <name type="scientific">Aureibacillus halotolerans</name>
    <dbReference type="NCBI Taxonomy" id="1508390"/>
    <lineage>
        <taxon>Bacteria</taxon>
        <taxon>Bacillati</taxon>
        <taxon>Bacillota</taxon>
        <taxon>Bacilli</taxon>
        <taxon>Bacillales</taxon>
        <taxon>Bacillaceae</taxon>
        <taxon>Aureibacillus</taxon>
    </lineage>
</organism>
<dbReference type="InterPro" id="IPR000843">
    <property type="entry name" value="HTH_LacI"/>
</dbReference>
<dbReference type="PANTHER" id="PTHR30146:SF147">
    <property type="entry name" value="HTH-TYPE TRANSCRIPTIONAL REGULATOR DEGA"/>
    <property type="match status" value="1"/>
</dbReference>
<dbReference type="Pfam" id="PF00356">
    <property type="entry name" value="LacI"/>
    <property type="match status" value="1"/>
</dbReference>
<evidence type="ECO:0000256" key="2">
    <source>
        <dbReference type="ARBA" id="ARBA00023125"/>
    </source>
</evidence>
<dbReference type="SUPFAM" id="SSF53822">
    <property type="entry name" value="Periplasmic binding protein-like I"/>
    <property type="match status" value="1"/>
</dbReference>
<dbReference type="PANTHER" id="PTHR30146">
    <property type="entry name" value="LACI-RELATED TRANSCRIPTIONAL REPRESSOR"/>
    <property type="match status" value="1"/>
</dbReference>
<dbReference type="InterPro" id="IPR010982">
    <property type="entry name" value="Lambda_DNA-bd_dom_sf"/>
</dbReference>
<feature type="domain" description="HTH lacI-type" evidence="4">
    <location>
        <begin position="3"/>
        <end position="57"/>
    </location>
</feature>
<dbReference type="Proteomes" id="UP000295632">
    <property type="component" value="Unassembled WGS sequence"/>
</dbReference>
<sequence length="331" mass="36106">MKPTIYDVAKQAGVSIATVSKVLNKTGKISEKTRQNVQQVMKELNYFPSAVATALTGKKTDTIGVLIPDVSNPFFAEMSRRIEDQAGDKGISVVICSTDYSAEKEARYVQLLLRKQIDGFIVSSGFQSRDLIASLQKEKVPLVMMAQHDPELLVPTVSVDDYRGGYEAMQHLLSLGHRIVGVIGEKVHSSNLRLHGCRDACIASSCELSEDLIVRVPTTVEDGKAAAIELLQRDHRPTAIFACNDLLAIGVYHAARELHLQVPDQLSIVGFDDTILARTTVPVLTTVSQPTKAMADKLLDILLQERVPQPASPEHVLFPPTLVVGESTTSP</sequence>
<keyword evidence="3" id="KW-0804">Transcription</keyword>
<dbReference type="Pfam" id="PF13377">
    <property type="entry name" value="Peripla_BP_3"/>
    <property type="match status" value="1"/>
</dbReference>
<dbReference type="Gene3D" id="3.40.50.2300">
    <property type="match status" value="2"/>
</dbReference>
<gene>
    <name evidence="5" type="ORF">EV213_10417</name>
</gene>
<accession>A0A4R6U3P2</accession>
<dbReference type="InterPro" id="IPR046335">
    <property type="entry name" value="LacI/GalR-like_sensor"/>
</dbReference>
<evidence type="ECO:0000313" key="6">
    <source>
        <dbReference type="Proteomes" id="UP000295632"/>
    </source>
</evidence>
<proteinExistence type="predicted"/>
<dbReference type="PROSITE" id="PS00356">
    <property type="entry name" value="HTH_LACI_1"/>
    <property type="match status" value="1"/>
</dbReference>
<evidence type="ECO:0000313" key="5">
    <source>
        <dbReference type="EMBL" id="TDQ41020.1"/>
    </source>
</evidence>
<keyword evidence="6" id="KW-1185">Reference proteome</keyword>
<dbReference type="RefSeq" id="WP_133579628.1">
    <property type="nucleotide sequence ID" value="NZ_SNYJ01000004.1"/>
</dbReference>
<evidence type="ECO:0000259" key="4">
    <source>
        <dbReference type="PROSITE" id="PS50932"/>
    </source>
</evidence>
<protein>
    <submittedName>
        <fullName evidence="5">LacI family transcriptional regulator</fullName>
    </submittedName>
</protein>
<dbReference type="EMBL" id="SNYJ01000004">
    <property type="protein sequence ID" value="TDQ41020.1"/>
    <property type="molecule type" value="Genomic_DNA"/>
</dbReference>
<evidence type="ECO:0000256" key="3">
    <source>
        <dbReference type="ARBA" id="ARBA00023163"/>
    </source>
</evidence>
<dbReference type="GO" id="GO:0003700">
    <property type="term" value="F:DNA-binding transcription factor activity"/>
    <property type="evidence" value="ECO:0007669"/>
    <property type="project" value="TreeGrafter"/>
</dbReference>
<dbReference type="CDD" id="cd01392">
    <property type="entry name" value="HTH_LacI"/>
    <property type="match status" value="1"/>
</dbReference>
<dbReference type="InterPro" id="IPR028082">
    <property type="entry name" value="Peripla_BP_I"/>
</dbReference>
<dbReference type="Gene3D" id="1.10.260.40">
    <property type="entry name" value="lambda repressor-like DNA-binding domains"/>
    <property type="match status" value="1"/>
</dbReference>
<dbReference type="PRINTS" id="PR00036">
    <property type="entry name" value="HTHLACI"/>
</dbReference>
<keyword evidence="1" id="KW-0805">Transcription regulation</keyword>
<dbReference type="GO" id="GO:0000976">
    <property type="term" value="F:transcription cis-regulatory region binding"/>
    <property type="evidence" value="ECO:0007669"/>
    <property type="project" value="TreeGrafter"/>
</dbReference>
<name>A0A4R6U3P2_9BACI</name>
<comment type="caution">
    <text evidence="5">The sequence shown here is derived from an EMBL/GenBank/DDBJ whole genome shotgun (WGS) entry which is preliminary data.</text>
</comment>
<evidence type="ECO:0000256" key="1">
    <source>
        <dbReference type="ARBA" id="ARBA00023015"/>
    </source>
</evidence>
<reference evidence="5 6" key="1">
    <citation type="submission" date="2019-03" db="EMBL/GenBank/DDBJ databases">
        <title>Genomic Encyclopedia of Type Strains, Phase IV (KMG-IV): sequencing the most valuable type-strain genomes for metagenomic binning, comparative biology and taxonomic classification.</title>
        <authorList>
            <person name="Goeker M."/>
        </authorList>
    </citation>
    <scope>NUCLEOTIDE SEQUENCE [LARGE SCALE GENOMIC DNA]</scope>
    <source>
        <strain evidence="5 6">DSM 28697</strain>
    </source>
</reference>
<keyword evidence="2" id="KW-0238">DNA-binding</keyword>
<dbReference type="SUPFAM" id="SSF47413">
    <property type="entry name" value="lambda repressor-like DNA-binding domains"/>
    <property type="match status" value="1"/>
</dbReference>
<dbReference type="SMART" id="SM00354">
    <property type="entry name" value="HTH_LACI"/>
    <property type="match status" value="1"/>
</dbReference>
<dbReference type="OrthoDB" id="9796186at2"/>